<proteinExistence type="predicted"/>
<organism evidence="1 2">
    <name type="scientific">Cnuella takakiae</name>
    <dbReference type="NCBI Taxonomy" id="1302690"/>
    <lineage>
        <taxon>Bacteria</taxon>
        <taxon>Pseudomonadati</taxon>
        <taxon>Bacteroidota</taxon>
        <taxon>Chitinophagia</taxon>
        <taxon>Chitinophagales</taxon>
        <taxon>Chitinophagaceae</taxon>
        <taxon>Cnuella</taxon>
    </lineage>
</organism>
<evidence type="ECO:0000313" key="1">
    <source>
        <dbReference type="EMBL" id="SHE69655.1"/>
    </source>
</evidence>
<accession>A0A1M4VL94</accession>
<sequence length="331" mass="36655">MGFQQVQGQKDSTLSGAELDDLDALFSDLGSLLDSITKPKSFGTVSLMAGNRLLNVQSQSGQATTTQSLMLSPSAAYYHKSGLGVAATAMMLTQNGSLKPSQYLATVSYDYLKFKRVMTGIAYTRFTRPDSLSYYTSPLKNELSVYGLYRKSWFKPSVSVSYGWGTKTEVTRQAILYKALKQKGKKKQGGGGPIEIPGEVVTTTSESVSDWMVSLSTRHDFYFFNVLSNKDNFRFSPQLSFTGGTQQYGFNQSTNGYVVKVSDAINKPFLSDQVTLQESTKFQPLAVTAFLRTTYNRGKFFVQPQMALDYYIPTSDQHFTASFALNTGIIF</sequence>
<dbReference type="AlphaFoldDB" id="A0A1M4VL94"/>
<dbReference type="EMBL" id="FQUO01000002">
    <property type="protein sequence ID" value="SHE69655.1"/>
    <property type="molecule type" value="Genomic_DNA"/>
</dbReference>
<name>A0A1M4VL94_9BACT</name>
<protein>
    <submittedName>
        <fullName evidence="1">Uncharacterized protein</fullName>
    </submittedName>
</protein>
<evidence type="ECO:0000313" key="2">
    <source>
        <dbReference type="Proteomes" id="UP000184368"/>
    </source>
</evidence>
<dbReference type="Proteomes" id="UP000184368">
    <property type="component" value="Unassembled WGS sequence"/>
</dbReference>
<keyword evidence="2" id="KW-1185">Reference proteome</keyword>
<reference evidence="1 2" key="1">
    <citation type="submission" date="2016-11" db="EMBL/GenBank/DDBJ databases">
        <authorList>
            <person name="Jaros S."/>
            <person name="Januszkiewicz K."/>
            <person name="Wedrychowicz H."/>
        </authorList>
    </citation>
    <scope>NUCLEOTIDE SEQUENCE [LARGE SCALE GENOMIC DNA]</scope>
    <source>
        <strain evidence="1 2">DSM 26897</strain>
    </source>
</reference>
<gene>
    <name evidence="1" type="ORF">SAMN05444008_102303</name>
</gene>